<organism evidence="4 5">
    <name type="scientific">Pseudaeromonas paramecii</name>
    <dbReference type="NCBI Taxonomy" id="2138166"/>
    <lineage>
        <taxon>Bacteria</taxon>
        <taxon>Pseudomonadati</taxon>
        <taxon>Pseudomonadota</taxon>
        <taxon>Gammaproteobacteria</taxon>
        <taxon>Aeromonadales</taxon>
        <taxon>Aeromonadaceae</taxon>
        <taxon>Pseudaeromonas</taxon>
    </lineage>
</organism>
<protein>
    <recommendedName>
        <fullName evidence="6">Capsule biosynthesis GfcC-like C-terminal domain-containing protein</fullName>
    </recommendedName>
</protein>
<name>A0ABP8Q4Y4_9GAMM</name>
<dbReference type="Gene3D" id="3.10.20.700">
    <property type="match status" value="1"/>
</dbReference>
<evidence type="ECO:0000259" key="2">
    <source>
        <dbReference type="Pfam" id="PF06251"/>
    </source>
</evidence>
<dbReference type="EMBL" id="BAABFC010000009">
    <property type="protein sequence ID" value="GAA4496452.1"/>
    <property type="molecule type" value="Genomic_DNA"/>
</dbReference>
<feature type="signal peptide" evidence="1">
    <location>
        <begin position="1"/>
        <end position="22"/>
    </location>
</feature>
<dbReference type="InterPro" id="IPR046459">
    <property type="entry name" value="Caps_syn_GfcC_N"/>
</dbReference>
<keyword evidence="5" id="KW-1185">Reference proteome</keyword>
<comment type="caution">
    <text evidence="4">The sequence shown here is derived from an EMBL/GenBank/DDBJ whole genome shotgun (WGS) entry which is preliminary data.</text>
</comment>
<evidence type="ECO:0000313" key="4">
    <source>
        <dbReference type="EMBL" id="GAA4496452.1"/>
    </source>
</evidence>
<dbReference type="Pfam" id="PF06251">
    <property type="entry name" value="Caps_syn_GfcC_C"/>
    <property type="match status" value="1"/>
</dbReference>
<evidence type="ECO:0000259" key="3">
    <source>
        <dbReference type="Pfam" id="PF20616"/>
    </source>
</evidence>
<dbReference type="Proteomes" id="UP001501321">
    <property type="component" value="Unassembled WGS sequence"/>
</dbReference>
<dbReference type="Gene3D" id="3.10.560.10">
    <property type="entry name" value="Outer membrane lipoprotein wza domain like"/>
    <property type="match status" value="1"/>
</dbReference>
<feature type="domain" description="Capsule biosynthesis GfcC-like C-terminal" evidence="2">
    <location>
        <begin position="163"/>
        <end position="249"/>
    </location>
</feature>
<sequence length="254" mass="27808">MMPVRLKGILLPLLLVTNLAQAAAELQIMGPAGEQTVSLPEGARLADALLLPQVQPLGYRPCARISTPQLDQQLQAQKQALLSRLDKLHYQFLADSQRPQAMAVKQLKQQLDSLVLHAAIRVSLDPDRLRIRKGENLRLEGSYRLYLPSCEPGLTLLGAVANPGPQPLIAGQWLADYLNDQQEQPWAESSWAWYLAGQDDAVRVGLDGWNRKHREASAGAVLFVGFDAGALPAGYEDINQAIVSLLQQGMGLQP</sequence>
<reference evidence="5" key="1">
    <citation type="journal article" date="2019" name="Int. J. Syst. Evol. Microbiol.">
        <title>The Global Catalogue of Microorganisms (GCM) 10K type strain sequencing project: providing services to taxonomists for standard genome sequencing and annotation.</title>
        <authorList>
            <consortium name="The Broad Institute Genomics Platform"/>
            <consortium name="The Broad Institute Genome Sequencing Center for Infectious Disease"/>
            <person name="Wu L."/>
            <person name="Ma J."/>
        </authorList>
    </citation>
    <scope>NUCLEOTIDE SEQUENCE [LARGE SCALE GENOMIC DNA]</scope>
    <source>
        <strain evidence="5">JCM 32226</strain>
    </source>
</reference>
<evidence type="ECO:0000256" key="1">
    <source>
        <dbReference type="SAM" id="SignalP"/>
    </source>
</evidence>
<dbReference type="InterPro" id="IPR010425">
    <property type="entry name" value="Caps_synth_GfcC-like_C"/>
</dbReference>
<accession>A0ABP8Q4Y4</accession>
<feature type="domain" description="Capsule biosynthesis GfcC-like N-terminal" evidence="3">
    <location>
        <begin position="26"/>
        <end position="147"/>
    </location>
</feature>
<dbReference type="Pfam" id="PF20616">
    <property type="entry name" value="Caps_syn_GfcC_N"/>
    <property type="match status" value="1"/>
</dbReference>
<feature type="chain" id="PRO_5045471516" description="Capsule biosynthesis GfcC-like C-terminal domain-containing protein" evidence="1">
    <location>
        <begin position="23"/>
        <end position="254"/>
    </location>
</feature>
<proteinExistence type="predicted"/>
<evidence type="ECO:0000313" key="5">
    <source>
        <dbReference type="Proteomes" id="UP001501321"/>
    </source>
</evidence>
<keyword evidence="1" id="KW-0732">Signal</keyword>
<gene>
    <name evidence="4" type="ORF">GCM10023095_11470</name>
</gene>
<evidence type="ECO:0008006" key="6">
    <source>
        <dbReference type="Google" id="ProtNLM"/>
    </source>
</evidence>
<dbReference type="RefSeq" id="WP_345010956.1">
    <property type="nucleotide sequence ID" value="NZ_BAABFC010000009.1"/>
</dbReference>